<keyword evidence="3" id="KW-1185">Reference proteome</keyword>
<dbReference type="OrthoDB" id="3831189at2"/>
<keyword evidence="1" id="KW-0472">Membrane</keyword>
<dbReference type="Pfam" id="PF20444">
    <property type="entry name" value="DUF6703"/>
    <property type="match status" value="1"/>
</dbReference>
<dbReference type="EMBL" id="SHKR01000014">
    <property type="protein sequence ID" value="RZU12513.1"/>
    <property type="molecule type" value="Genomic_DNA"/>
</dbReference>
<dbReference type="AlphaFoldDB" id="A0A4Q7WRP3"/>
<dbReference type="Proteomes" id="UP000292027">
    <property type="component" value="Unassembled WGS sequence"/>
</dbReference>
<evidence type="ECO:0000313" key="2">
    <source>
        <dbReference type="EMBL" id="RZU12513.1"/>
    </source>
</evidence>
<name>A0A4Q7WRP3_9ACTN</name>
<comment type="caution">
    <text evidence="2">The sequence shown here is derived from an EMBL/GenBank/DDBJ whole genome shotgun (WGS) entry which is preliminary data.</text>
</comment>
<feature type="transmembrane region" description="Helical" evidence="1">
    <location>
        <begin position="83"/>
        <end position="101"/>
    </location>
</feature>
<dbReference type="InterPro" id="IPR046549">
    <property type="entry name" value="DUF6703"/>
</dbReference>
<gene>
    <name evidence="2" type="ORF">EV645_5785</name>
</gene>
<protein>
    <submittedName>
        <fullName evidence="2">Uncharacterized protein</fullName>
    </submittedName>
</protein>
<proteinExistence type="predicted"/>
<organism evidence="2 3">
    <name type="scientific">Kribbella rubisoli</name>
    <dbReference type="NCBI Taxonomy" id="3075929"/>
    <lineage>
        <taxon>Bacteria</taxon>
        <taxon>Bacillati</taxon>
        <taxon>Actinomycetota</taxon>
        <taxon>Actinomycetes</taxon>
        <taxon>Propionibacteriales</taxon>
        <taxon>Kribbellaceae</taxon>
        <taxon>Kribbella</taxon>
    </lineage>
</organism>
<keyword evidence="1" id="KW-1133">Transmembrane helix</keyword>
<dbReference type="RefSeq" id="WP_130447098.1">
    <property type="nucleotide sequence ID" value="NZ_SHKR01000014.1"/>
</dbReference>
<evidence type="ECO:0000313" key="3">
    <source>
        <dbReference type="Proteomes" id="UP000292027"/>
    </source>
</evidence>
<feature type="transmembrane region" description="Helical" evidence="1">
    <location>
        <begin position="38"/>
        <end position="71"/>
    </location>
</feature>
<reference evidence="2 3" key="1">
    <citation type="journal article" date="2015" name="Stand. Genomic Sci.">
        <title>Genomic Encyclopedia of Bacterial and Archaeal Type Strains, Phase III: the genomes of soil and plant-associated and newly described type strains.</title>
        <authorList>
            <person name="Whitman W.B."/>
            <person name="Woyke T."/>
            <person name="Klenk H.P."/>
            <person name="Zhou Y."/>
            <person name="Lilburn T.G."/>
            <person name="Beck B.J."/>
            <person name="De Vos P."/>
            <person name="Vandamme P."/>
            <person name="Eisen J.A."/>
            <person name="Garrity G."/>
            <person name="Hugenholtz P."/>
            <person name="Kyrpides N.C."/>
        </authorList>
    </citation>
    <scope>NUCLEOTIDE SEQUENCE [LARGE SCALE GENOMIC DNA]</scope>
    <source>
        <strain evidence="2 3">VKM Ac-2540</strain>
    </source>
</reference>
<evidence type="ECO:0000256" key="1">
    <source>
        <dbReference type="SAM" id="Phobius"/>
    </source>
</evidence>
<sequence length="103" mass="10878">MSSPSGSQPVSSIRERLTKISYPYVARLHAAPKLTLPGITLVLALAGVFAPLVVAVPALVLLALLLGWLAFLSWPAVTTGPKFLRVFSILVILLFAVSKIANG</sequence>
<accession>A0A4Q7WRP3</accession>
<keyword evidence="1" id="KW-0812">Transmembrane</keyword>